<dbReference type="Proteomes" id="UP001420932">
    <property type="component" value="Unassembled WGS sequence"/>
</dbReference>
<dbReference type="AlphaFoldDB" id="A0AAP0LKG1"/>
<proteinExistence type="predicted"/>
<evidence type="ECO:0000313" key="2">
    <source>
        <dbReference type="Proteomes" id="UP001420932"/>
    </source>
</evidence>
<keyword evidence="2" id="KW-1185">Reference proteome</keyword>
<reference evidence="1 2" key="1">
    <citation type="submission" date="2024-01" db="EMBL/GenBank/DDBJ databases">
        <title>Genome assemblies of Stephania.</title>
        <authorList>
            <person name="Yang L."/>
        </authorList>
    </citation>
    <scope>NUCLEOTIDE SEQUENCE [LARGE SCALE GENOMIC DNA]</scope>
    <source>
        <strain evidence="1">YNDBR</strain>
        <tissue evidence="1">Leaf</tissue>
    </source>
</reference>
<name>A0AAP0LKG1_9MAGN</name>
<sequence length="112" mass="12929">MGDRDEAKVVRLVNEEVEGIEDLRLRTVVWDATENRSTTTEYDKSKVRCRTDQRPPNTTNLRFVAEHINDHLRQSKKQILMWQSQNNRTVEQRISESMKSMTDSVAALAAPG</sequence>
<accession>A0AAP0LKG1</accession>
<evidence type="ECO:0000313" key="1">
    <source>
        <dbReference type="EMBL" id="KAK9169744.1"/>
    </source>
</evidence>
<protein>
    <submittedName>
        <fullName evidence="1">Uncharacterized protein</fullName>
    </submittedName>
</protein>
<gene>
    <name evidence="1" type="ORF">Syun_001884</name>
</gene>
<comment type="caution">
    <text evidence="1">The sequence shown here is derived from an EMBL/GenBank/DDBJ whole genome shotgun (WGS) entry which is preliminary data.</text>
</comment>
<dbReference type="EMBL" id="JBBNAF010000001">
    <property type="protein sequence ID" value="KAK9169744.1"/>
    <property type="molecule type" value="Genomic_DNA"/>
</dbReference>
<organism evidence="1 2">
    <name type="scientific">Stephania yunnanensis</name>
    <dbReference type="NCBI Taxonomy" id="152371"/>
    <lineage>
        <taxon>Eukaryota</taxon>
        <taxon>Viridiplantae</taxon>
        <taxon>Streptophyta</taxon>
        <taxon>Embryophyta</taxon>
        <taxon>Tracheophyta</taxon>
        <taxon>Spermatophyta</taxon>
        <taxon>Magnoliopsida</taxon>
        <taxon>Ranunculales</taxon>
        <taxon>Menispermaceae</taxon>
        <taxon>Menispermoideae</taxon>
        <taxon>Cissampelideae</taxon>
        <taxon>Stephania</taxon>
    </lineage>
</organism>